<dbReference type="GO" id="GO:0003677">
    <property type="term" value="F:DNA binding"/>
    <property type="evidence" value="ECO:0007669"/>
    <property type="project" value="InterPro"/>
</dbReference>
<dbReference type="Gene3D" id="1.10.150.20">
    <property type="entry name" value="5' to 3' exonuclease, C-terminal subdomain"/>
    <property type="match status" value="1"/>
</dbReference>
<dbReference type="InterPro" id="IPR002298">
    <property type="entry name" value="DNA_polymerase_A"/>
</dbReference>
<dbReference type="CDD" id="cd08640">
    <property type="entry name" value="DNA_pol_A_plastid_like"/>
    <property type="match status" value="1"/>
</dbReference>
<dbReference type="InterPro" id="IPR012337">
    <property type="entry name" value="RNaseH-like_sf"/>
</dbReference>
<dbReference type="CDD" id="cd06139">
    <property type="entry name" value="DNA_polA_I_Ecoli_like_exo"/>
    <property type="match status" value="1"/>
</dbReference>
<dbReference type="SUPFAM" id="SSF56672">
    <property type="entry name" value="DNA/RNA polymerases"/>
    <property type="match status" value="1"/>
</dbReference>
<dbReference type="GO" id="GO:0003887">
    <property type="term" value="F:DNA-directed DNA polymerase activity"/>
    <property type="evidence" value="ECO:0007669"/>
    <property type="project" value="InterPro"/>
</dbReference>
<dbReference type="Pfam" id="PF00476">
    <property type="entry name" value="DNA_pol_A"/>
    <property type="match status" value="2"/>
</dbReference>
<dbReference type="InterPro" id="IPR001098">
    <property type="entry name" value="DNA-dir_DNA_pol_A_palm_dom"/>
</dbReference>
<dbReference type="InterPro" id="IPR002562">
    <property type="entry name" value="3'-5'_exonuclease_dom"/>
</dbReference>
<comment type="caution">
    <text evidence="3">The sequence shown here is derived from an EMBL/GenBank/DDBJ whole genome shotgun (WGS) entry which is preliminary data.</text>
</comment>
<evidence type="ECO:0000259" key="2">
    <source>
        <dbReference type="SMART" id="SM00482"/>
    </source>
</evidence>
<keyword evidence="1" id="KW-0235">DNA replication</keyword>
<gene>
    <name evidence="3" type="ORF">FNF29_00574</name>
</gene>
<proteinExistence type="predicted"/>
<dbReference type="OMA" id="QSNAQEW"/>
<dbReference type="PRINTS" id="PR00868">
    <property type="entry name" value="DNAPOLI"/>
</dbReference>
<dbReference type="FunFam" id="1.10.150.20:FF:000034">
    <property type="entry name" value="DNA polymerase I"/>
    <property type="match status" value="1"/>
</dbReference>
<dbReference type="InterPro" id="IPR036397">
    <property type="entry name" value="RNaseH_sf"/>
</dbReference>
<sequence>MVRTVADAERVVALLGKVPVSVHHAWDTEVSHIDVKTQGPVGNGRVICASFYCGPEYDFGAGPRVWVDNLGEAEGVLNVFADFLKDPTKKKAFHNVSFDRHVLYNHGIDVLGLSADTMHMARMWTTSRSKAGGYGLESLSADLLGHRKVPMKERFAVPKLKKDGTPGKDTLLPPVDEIQLDPAMRAEWIDYSTYDAEATWRLREVLADKLRERPWAQGLSMLDFYERYIVPFAVVLTDMEREGIRVDVKEHLPRAQMLAEEERATATEEFLQWAEQYMPEARRMNTGSDPQKAHFLFAPCVKAKGRTPRARDAARKRTLAKFGIRRPEAGHHPRTDPKRNEGVLTWEDWREWVDPEGSMFGDNGEWEDDDAWPPLRPFKVENTEGVIEEGRPRAKKQRDLWVPGLGLEPVEYTAGGWPAASAAVLRSVAGDPTADPPQYGTAYQHFGGGEPGHKACSALHSLVTVGAIDTMLSNFILPLQTMADENLRVHCSLNLNTDTGRLSARRPNLQNQPALEKDRYQIRKAFCAAPGNKLVIADYGQLELRVLAHMARCKSMIDAFASGGDFHSRTAMGMYDYIRDALENGDCLLEWDDSQGARPKPLLKNQFASERRKAKVLNFSIAYGKTPIGLSQDWGVSLDEAKDTLEKWYSDRPEVRQWQEQVLDIARSTGATRTLMGRYRDLPEITSPNRGLRGHAERAAINTPIQGGAADVVMMAMLKIAQDKRLAEMGYKLILQIHDEVILEGPEEHAEEAMSCLVEDMEHPFAKPLLVDLIADAAIANTWYEGK</sequence>
<dbReference type="PANTHER" id="PTHR10133">
    <property type="entry name" value="DNA POLYMERASE I"/>
    <property type="match status" value="1"/>
</dbReference>
<reference evidence="3 4" key="1">
    <citation type="submission" date="2019-07" db="EMBL/GenBank/DDBJ databases">
        <title>Genomes of Cafeteria roenbergensis.</title>
        <authorList>
            <person name="Fischer M.G."/>
            <person name="Hackl T."/>
            <person name="Roman M."/>
        </authorList>
    </citation>
    <scope>NUCLEOTIDE SEQUENCE [LARGE SCALE GENOMIC DNA]</scope>
    <source>
        <strain evidence="3 4">BVI</strain>
    </source>
</reference>
<accession>A0A5A8CVM6</accession>
<dbReference type="Gene3D" id="3.30.70.370">
    <property type="match status" value="1"/>
</dbReference>
<protein>
    <recommendedName>
        <fullName evidence="2">DNA-directed DNA polymerase family A palm domain-containing protein</fullName>
    </recommendedName>
</protein>
<evidence type="ECO:0000313" key="3">
    <source>
        <dbReference type="EMBL" id="KAA0157222.1"/>
    </source>
</evidence>
<dbReference type="Proteomes" id="UP000323011">
    <property type="component" value="Unassembled WGS sequence"/>
</dbReference>
<dbReference type="Gene3D" id="3.30.420.10">
    <property type="entry name" value="Ribonuclease H-like superfamily/Ribonuclease H"/>
    <property type="match status" value="1"/>
</dbReference>
<name>A0A5A8CVM6_CAFRO</name>
<dbReference type="EMBL" id="VLTN01000002">
    <property type="protein sequence ID" value="KAA0157222.1"/>
    <property type="molecule type" value="Genomic_DNA"/>
</dbReference>
<dbReference type="AlphaFoldDB" id="A0A5A8CVM6"/>
<keyword evidence="4" id="KW-1185">Reference proteome</keyword>
<organism evidence="3 4">
    <name type="scientific">Cafeteria roenbergensis</name>
    <name type="common">Marine flagellate</name>
    <dbReference type="NCBI Taxonomy" id="33653"/>
    <lineage>
        <taxon>Eukaryota</taxon>
        <taxon>Sar</taxon>
        <taxon>Stramenopiles</taxon>
        <taxon>Bigyra</taxon>
        <taxon>Opalozoa</taxon>
        <taxon>Bicosoecida</taxon>
        <taxon>Cafeteriaceae</taxon>
        <taxon>Cafeteria</taxon>
    </lineage>
</organism>
<evidence type="ECO:0000256" key="1">
    <source>
        <dbReference type="ARBA" id="ARBA00022705"/>
    </source>
</evidence>
<dbReference type="InterPro" id="IPR043502">
    <property type="entry name" value="DNA/RNA_pol_sf"/>
</dbReference>
<dbReference type="SUPFAM" id="SSF53098">
    <property type="entry name" value="Ribonuclease H-like"/>
    <property type="match status" value="1"/>
</dbReference>
<dbReference type="GO" id="GO:0008408">
    <property type="term" value="F:3'-5' exonuclease activity"/>
    <property type="evidence" value="ECO:0007669"/>
    <property type="project" value="InterPro"/>
</dbReference>
<feature type="domain" description="DNA-directed DNA polymerase family A palm" evidence="2">
    <location>
        <begin position="521"/>
        <end position="749"/>
    </location>
</feature>
<dbReference type="SMART" id="SM00482">
    <property type="entry name" value="POLAc"/>
    <property type="match status" value="1"/>
</dbReference>
<evidence type="ECO:0000313" key="4">
    <source>
        <dbReference type="Proteomes" id="UP000323011"/>
    </source>
</evidence>
<dbReference type="Pfam" id="PF01612">
    <property type="entry name" value="DNA_pol_A_exo1"/>
    <property type="match status" value="1"/>
</dbReference>
<dbReference type="GO" id="GO:0006261">
    <property type="term" value="P:DNA-templated DNA replication"/>
    <property type="evidence" value="ECO:0007669"/>
    <property type="project" value="InterPro"/>
</dbReference>
<dbReference type="PANTHER" id="PTHR10133:SF27">
    <property type="entry name" value="DNA POLYMERASE NU"/>
    <property type="match status" value="1"/>
</dbReference>
<dbReference type="GO" id="GO:0006302">
    <property type="term" value="P:double-strand break repair"/>
    <property type="evidence" value="ECO:0007669"/>
    <property type="project" value="TreeGrafter"/>
</dbReference>